<dbReference type="GO" id="GO:0051536">
    <property type="term" value="F:iron-sulfur cluster binding"/>
    <property type="evidence" value="ECO:0007669"/>
    <property type="project" value="UniProtKB-KW"/>
</dbReference>
<evidence type="ECO:0000256" key="5">
    <source>
        <dbReference type="ARBA" id="ARBA00023239"/>
    </source>
</evidence>
<dbReference type="InterPro" id="IPR037237">
    <property type="entry name" value="IlvD/EDD_N"/>
</dbReference>
<keyword evidence="2" id="KW-0479">Metal-binding</keyword>
<protein>
    <recommendedName>
        <fullName evidence="6">Dihydroxy-acid/6-phosphogluconate dehydratase N-terminal domain-containing protein</fullName>
    </recommendedName>
</protein>
<dbReference type="AlphaFoldDB" id="X1UYH1"/>
<feature type="domain" description="Dihydroxy-acid/6-phosphogluconate dehydratase N-terminal" evidence="6">
    <location>
        <begin position="2"/>
        <end position="66"/>
    </location>
</feature>
<evidence type="ECO:0000259" key="6">
    <source>
        <dbReference type="Pfam" id="PF00920"/>
    </source>
</evidence>
<keyword evidence="3" id="KW-0408">Iron</keyword>
<dbReference type="GO" id="GO:0046872">
    <property type="term" value="F:metal ion binding"/>
    <property type="evidence" value="ECO:0007669"/>
    <property type="project" value="UniProtKB-KW"/>
</dbReference>
<dbReference type="PANTHER" id="PTHR43183">
    <property type="entry name" value="HYPOTHETICAL DIHYDROXYACID DEHYDRATASE (EUROFUNG)-RELATED"/>
    <property type="match status" value="1"/>
</dbReference>
<evidence type="ECO:0000313" key="7">
    <source>
        <dbReference type="EMBL" id="GAJ04946.1"/>
    </source>
</evidence>
<organism evidence="7">
    <name type="scientific">marine sediment metagenome</name>
    <dbReference type="NCBI Taxonomy" id="412755"/>
    <lineage>
        <taxon>unclassified sequences</taxon>
        <taxon>metagenomes</taxon>
        <taxon>ecological metagenomes</taxon>
    </lineage>
</organism>
<keyword evidence="4" id="KW-0411">Iron-sulfur</keyword>
<accession>X1UYH1</accession>
<evidence type="ECO:0000256" key="4">
    <source>
        <dbReference type="ARBA" id="ARBA00023014"/>
    </source>
</evidence>
<name>X1UYH1_9ZZZZ</name>
<gene>
    <name evidence="7" type="ORF">S12H4_50313</name>
</gene>
<evidence type="ECO:0000256" key="2">
    <source>
        <dbReference type="ARBA" id="ARBA00022723"/>
    </source>
</evidence>
<dbReference type="SUPFAM" id="SSF143975">
    <property type="entry name" value="IlvD/EDD N-terminal domain-like"/>
    <property type="match status" value="1"/>
</dbReference>
<dbReference type="InterPro" id="IPR052352">
    <property type="entry name" value="Sugar_Degrad_Dehydratases"/>
</dbReference>
<comment type="caution">
    <text evidence="7">The sequence shown here is derived from an EMBL/GenBank/DDBJ whole genome shotgun (WGS) entry which is preliminary data.</text>
</comment>
<dbReference type="EMBL" id="BARW01031670">
    <property type="protein sequence ID" value="GAJ04946.1"/>
    <property type="molecule type" value="Genomic_DNA"/>
</dbReference>
<evidence type="ECO:0000256" key="3">
    <source>
        <dbReference type="ARBA" id="ARBA00023004"/>
    </source>
</evidence>
<keyword evidence="5" id="KW-0456">Lyase</keyword>
<sequence>ELDIDIDLELFDSLSREIPCLVSVVPNGGHSIIDFYEAGGVPALVAEMRRYLDLSCMTVDGVSLGECIEGAEVKNREVITSVAHPLYKEGGLVVLKGNLAPDGAGI</sequence>
<dbReference type="Pfam" id="PF00920">
    <property type="entry name" value="ILVD_EDD_N"/>
    <property type="match status" value="1"/>
</dbReference>
<evidence type="ECO:0000256" key="1">
    <source>
        <dbReference type="ARBA" id="ARBA00006486"/>
    </source>
</evidence>
<dbReference type="InterPro" id="IPR000581">
    <property type="entry name" value="ILV_EDD_N"/>
</dbReference>
<dbReference type="GO" id="GO:0016829">
    <property type="term" value="F:lyase activity"/>
    <property type="evidence" value="ECO:0007669"/>
    <property type="project" value="UniProtKB-KW"/>
</dbReference>
<comment type="similarity">
    <text evidence="1">Belongs to the IlvD/Edd family.</text>
</comment>
<reference evidence="7" key="1">
    <citation type="journal article" date="2014" name="Front. Microbiol.">
        <title>High frequency of phylogenetically diverse reductive dehalogenase-homologous genes in deep subseafloor sedimentary metagenomes.</title>
        <authorList>
            <person name="Kawai M."/>
            <person name="Futagami T."/>
            <person name="Toyoda A."/>
            <person name="Takaki Y."/>
            <person name="Nishi S."/>
            <person name="Hori S."/>
            <person name="Arai W."/>
            <person name="Tsubouchi T."/>
            <person name="Morono Y."/>
            <person name="Uchiyama I."/>
            <person name="Ito T."/>
            <person name="Fujiyama A."/>
            <person name="Inagaki F."/>
            <person name="Takami H."/>
        </authorList>
    </citation>
    <scope>NUCLEOTIDE SEQUENCE</scope>
    <source>
        <strain evidence="7">Expedition CK06-06</strain>
    </source>
</reference>
<feature type="non-terminal residue" evidence="7">
    <location>
        <position position="1"/>
    </location>
</feature>
<proteinExistence type="inferred from homology"/>
<dbReference type="PANTHER" id="PTHR43183:SF1">
    <property type="entry name" value="HYPOTHETICAL DIHYDROXY-ACID DEHYDRATASE (EUROFUNG)-RELATED"/>
    <property type="match status" value="1"/>
</dbReference>